<accession>A0A3N0E3H0</accession>
<dbReference type="GO" id="GO:0003677">
    <property type="term" value="F:DNA binding"/>
    <property type="evidence" value="ECO:0007669"/>
    <property type="project" value="UniProtKB-KW"/>
</dbReference>
<comment type="caution">
    <text evidence="7">The sequence shown here is derived from an EMBL/GenBank/DDBJ whole genome shotgun (WGS) entry which is preliminary data.</text>
</comment>
<dbReference type="PANTHER" id="PTHR46577">
    <property type="entry name" value="HTH-TYPE TRANSCRIPTIONAL REGULATORY PROTEIN GABR"/>
    <property type="match status" value="1"/>
</dbReference>
<evidence type="ECO:0000313" key="7">
    <source>
        <dbReference type="EMBL" id="RNL82387.1"/>
    </source>
</evidence>
<keyword evidence="4" id="KW-0238">DNA-binding</keyword>
<dbReference type="GO" id="GO:0008483">
    <property type="term" value="F:transaminase activity"/>
    <property type="evidence" value="ECO:0007669"/>
    <property type="project" value="UniProtKB-KW"/>
</dbReference>
<reference evidence="7 8" key="1">
    <citation type="submission" date="2018-10" db="EMBL/GenBank/DDBJ databases">
        <title>Sinomicrobium pectinilyticum sp. nov., a pectinase-producing bacterium isolated from alkaline and saline soil, and emended description of the genus Sinomicrobium.</title>
        <authorList>
            <person name="Cheng B."/>
            <person name="Li C."/>
            <person name="Lai Q."/>
            <person name="Du M."/>
            <person name="Shao Z."/>
            <person name="Xu P."/>
            <person name="Yang C."/>
        </authorList>
    </citation>
    <scope>NUCLEOTIDE SEQUENCE [LARGE SCALE GENOMIC DNA]</scope>
    <source>
        <strain evidence="7 8">5DNS001</strain>
    </source>
</reference>
<name>A0A3N0E3H0_SINP1</name>
<keyword evidence="7" id="KW-0808">Transferase</keyword>
<dbReference type="InterPro" id="IPR015424">
    <property type="entry name" value="PyrdxlP-dep_Trfase"/>
</dbReference>
<dbReference type="InterPro" id="IPR036388">
    <property type="entry name" value="WH-like_DNA-bd_sf"/>
</dbReference>
<dbReference type="CDD" id="cd00609">
    <property type="entry name" value="AAT_like"/>
    <property type="match status" value="1"/>
</dbReference>
<evidence type="ECO:0000259" key="6">
    <source>
        <dbReference type="PROSITE" id="PS50949"/>
    </source>
</evidence>
<evidence type="ECO:0000313" key="8">
    <source>
        <dbReference type="Proteomes" id="UP000267469"/>
    </source>
</evidence>
<dbReference type="Pfam" id="PF00392">
    <property type="entry name" value="GntR"/>
    <property type="match status" value="1"/>
</dbReference>
<proteinExistence type="inferred from homology"/>
<sequence length="484" mass="55560">MFPWKSILKFSRESTKPIYLQLADAIIKSIHEGHLFPGQKLPGARVLGDLLNLNRKTVTAALEELSSQGWVESYEWKGTFVSNKLPELKYKPLHNTGFREAVGETGRKVNKFRFLESLYLDYTNVRLIDDGVPDVRLSPLDTLYAYHRSILSKNAFSALLKYNHIEGDLDLRMTLTSYLHTTRGIVTDHQNIFITRGSQMAIYITVTALLKKGDYCITSLPGYQIVDNIINHSGGKVAHVAVDNEGIDVGEVDEICKKKKVRLLYITPHHHYPTTVRLSPKRRIELLQLAIKHNFYILEDDYDYDLHYDNSPLLPLASLNKDGRVIYIGSFSKCLSPSVRVGYFVAPKEIMEAANKLRRIIDRQGDPLLERAVSEFIKSGDLDRHLKKTVRIYKHRRDYFCALLQSNFSEYLSFIQPEGGMSVWLVFKNAEMLKNLPDKLLKQGYLLETDNIFIERFNGVRIGFASLNDVEMDKFIETVKHILD</sequence>
<dbReference type="SUPFAM" id="SSF46785">
    <property type="entry name" value="Winged helix' DNA-binding domain"/>
    <property type="match status" value="1"/>
</dbReference>
<dbReference type="InterPro" id="IPR051446">
    <property type="entry name" value="HTH_trans_reg/aminotransferase"/>
</dbReference>
<keyword evidence="5" id="KW-0804">Transcription</keyword>
<evidence type="ECO:0000256" key="4">
    <source>
        <dbReference type="ARBA" id="ARBA00023125"/>
    </source>
</evidence>
<keyword evidence="3" id="KW-0805">Transcription regulation</keyword>
<feature type="domain" description="HTH gntR-type" evidence="6">
    <location>
        <begin position="16"/>
        <end position="84"/>
    </location>
</feature>
<evidence type="ECO:0000256" key="3">
    <source>
        <dbReference type="ARBA" id="ARBA00023015"/>
    </source>
</evidence>
<evidence type="ECO:0000256" key="1">
    <source>
        <dbReference type="ARBA" id="ARBA00005384"/>
    </source>
</evidence>
<evidence type="ECO:0000256" key="5">
    <source>
        <dbReference type="ARBA" id="ARBA00023163"/>
    </source>
</evidence>
<dbReference type="Gene3D" id="3.40.640.10">
    <property type="entry name" value="Type I PLP-dependent aspartate aminotransferase-like (Major domain)"/>
    <property type="match status" value="1"/>
</dbReference>
<dbReference type="CDD" id="cd07377">
    <property type="entry name" value="WHTH_GntR"/>
    <property type="match status" value="1"/>
</dbReference>
<dbReference type="Gene3D" id="1.10.10.10">
    <property type="entry name" value="Winged helix-like DNA-binding domain superfamily/Winged helix DNA-binding domain"/>
    <property type="match status" value="1"/>
</dbReference>
<dbReference type="SMART" id="SM00345">
    <property type="entry name" value="HTH_GNTR"/>
    <property type="match status" value="1"/>
</dbReference>
<dbReference type="InterPro" id="IPR015421">
    <property type="entry name" value="PyrdxlP-dep_Trfase_major"/>
</dbReference>
<dbReference type="GO" id="GO:0030170">
    <property type="term" value="F:pyridoxal phosphate binding"/>
    <property type="evidence" value="ECO:0007669"/>
    <property type="project" value="InterPro"/>
</dbReference>
<dbReference type="OrthoDB" id="594134at2"/>
<dbReference type="RefSeq" id="WP_123217254.1">
    <property type="nucleotide sequence ID" value="NZ_RJTM01000114.1"/>
</dbReference>
<dbReference type="SUPFAM" id="SSF53383">
    <property type="entry name" value="PLP-dependent transferases"/>
    <property type="match status" value="1"/>
</dbReference>
<keyword evidence="7" id="KW-0032">Aminotransferase</keyword>
<protein>
    <submittedName>
        <fullName evidence="7">PLP-dependent aminotransferase family protein</fullName>
    </submittedName>
</protein>
<dbReference type="InterPro" id="IPR000524">
    <property type="entry name" value="Tscrpt_reg_HTH_GntR"/>
</dbReference>
<keyword evidence="8" id="KW-1185">Reference proteome</keyword>
<dbReference type="EMBL" id="RJTM01000114">
    <property type="protein sequence ID" value="RNL82387.1"/>
    <property type="molecule type" value="Genomic_DNA"/>
</dbReference>
<evidence type="ECO:0000256" key="2">
    <source>
        <dbReference type="ARBA" id="ARBA00022898"/>
    </source>
</evidence>
<organism evidence="7 8">
    <name type="scientific">Sinomicrobium pectinilyticum</name>
    <dbReference type="NCBI Taxonomy" id="1084421"/>
    <lineage>
        <taxon>Bacteria</taxon>
        <taxon>Pseudomonadati</taxon>
        <taxon>Bacteroidota</taxon>
        <taxon>Flavobacteriia</taxon>
        <taxon>Flavobacteriales</taxon>
        <taxon>Flavobacteriaceae</taxon>
        <taxon>Sinomicrobium</taxon>
    </lineage>
</organism>
<keyword evidence="2" id="KW-0663">Pyridoxal phosphate</keyword>
<dbReference type="AlphaFoldDB" id="A0A3N0E3H0"/>
<dbReference type="InterPro" id="IPR004839">
    <property type="entry name" value="Aminotransferase_I/II_large"/>
</dbReference>
<dbReference type="Pfam" id="PF00155">
    <property type="entry name" value="Aminotran_1_2"/>
    <property type="match status" value="1"/>
</dbReference>
<dbReference type="InterPro" id="IPR036390">
    <property type="entry name" value="WH_DNA-bd_sf"/>
</dbReference>
<gene>
    <name evidence="7" type="ORF">ED312_17145</name>
</gene>
<dbReference type="GO" id="GO:0003700">
    <property type="term" value="F:DNA-binding transcription factor activity"/>
    <property type="evidence" value="ECO:0007669"/>
    <property type="project" value="InterPro"/>
</dbReference>
<dbReference type="Proteomes" id="UP000267469">
    <property type="component" value="Unassembled WGS sequence"/>
</dbReference>
<dbReference type="PANTHER" id="PTHR46577:SF1">
    <property type="entry name" value="HTH-TYPE TRANSCRIPTIONAL REGULATORY PROTEIN GABR"/>
    <property type="match status" value="1"/>
</dbReference>
<comment type="similarity">
    <text evidence="1">In the C-terminal section; belongs to the class-I pyridoxal-phosphate-dependent aminotransferase family.</text>
</comment>
<dbReference type="PROSITE" id="PS50949">
    <property type="entry name" value="HTH_GNTR"/>
    <property type="match status" value="1"/>
</dbReference>